<evidence type="ECO:0000313" key="3">
    <source>
        <dbReference type="EMBL" id="RXH87873.1"/>
    </source>
</evidence>
<proteinExistence type="predicted"/>
<name>A0A498J217_MALDO</name>
<sequence length="136" mass="15150">IQTKPLNPSLKQVRALEVTEDSLLFLPSAIGTGRVSTGSDSGLLKTRLKEFENREFLGGFKNSDTSGRIIDPYRSSLSPKMVEALICTQNWLRSIHVALHHEPTIEEIEFCEEVEKEMTSGSSNKGAMLPPRPPKR</sequence>
<dbReference type="Pfam" id="PF05699">
    <property type="entry name" value="Dimer_Tnp_hAT"/>
    <property type="match status" value="1"/>
</dbReference>
<gene>
    <name evidence="3" type="ORF">DVH24_034773</name>
</gene>
<keyword evidence="4" id="KW-1185">Reference proteome</keyword>
<evidence type="ECO:0000313" key="4">
    <source>
        <dbReference type="Proteomes" id="UP000290289"/>
    </source>
</evidence>
<evidence type="ECO:0000256" key="1">
    <source>
        <dbReference type="SAM" id="MobiDB-lite"/>
    </source>
</evidence>
<dbReference type="Proteomes" id="UP000290289">
    <property type="component" value="Chromosome 10"/>
</dbReference>
<feature type="domain" description="HAT C-terminal dimerisation" evidence="2">
    <location>
        <begin position="65"/>
        <end position="92"/>
    </location>
</feature>
<dbReference type="PANTHER" id="PTHR23272">
    <property type="entry name" value="BED FINGER-RELATED"/>
    <property type="match status" value="1"/>
</dbReference>
<dbReference type="EMBL" id="RDQH01000336">
    <property type="protein sequence ID" value="RXH87873.1"/>
    <property type="molecule type" value="Genomic_DNA"/>
</dbReference>
<dbReference type="GO" id="GO:0046983">
    <property type="term" value="F:protein dimerization activity"/>
    <property type="evidence" value="ECO:0007669"/>
    <property type="project" value="InterPro"/>
</dbReference>
<organism evidence="3 4">
    <name type="scientific">Malus domestica</name>
    <name type="common">Apple</name>
    <name type="synonym">Pyrus malus</name>
    <dbReference type="NCBI Taxonomy" id="3750"/>
    <lineage>
        <taxon>Eukaryota</taxon>
        <taxon>Viridiplantae</taxon>
        <taxon>Streptophyta</taxon>
        <taxon>Embryophyta</taxon>
        <taxon>Tracheophyta</taxon>
        <taxon>Spermatophyta</taxon>
        <taxon>Magnoliopsida</taxon>
        <taxon>eudicotyledons</taxon>
        <taxon>Gunneridae</taxon>
        <taxon>Pentapetalae</taxon>
        <taxon>rosids</taxon>
        <taxon>fabids</taxon>
        <taxon>Rosales</taxon>
        <taxon>Rosaceae</taxon>
        <taxon>Amygdaloideae</taxon>
        <taxon>Maleae</taxon>
        <taxon>Malus</taxon>
    </lineage>
</organism>
<evidence type="ECO:0000259" key="2">
    <source>
        <dbReference type="Pfam" id="PF05699"/>
    </source>
</evidence>
<protein>
    <recommendedName>
        <fullName evidence="2">HAT C-terminal dimerisation domain-containing protein</fullName>
    </recommendedName>
</protein>
<dbReference type="AlphaFoldDB" id="A0A498J217"/>
<dbReference type="PANTHER" id="PTHR23272:SF184">
    <property type="entry name" value="OS03G0311250 PROTEIN"/>
    <property type="match status" value="1"/>
</dbReference>
<feature type="region of interest" description="Disordered" evidence="1">
    <location>
        <begin position="116"/>
        <end position="136"/>
    </location>
</feature>
<accession>A0A498J217</accession>
<comment type="caution">
    <text evidence="3">The sequence shown here is derived from an EMBL/GenBank/DDBJ whole genome shotgun (WGS) entry which is preliminary data.</text>
</comment>
<feature type="non-terminal residue" evidence="3">
    <location>
        <position position="1"/>
    </location>
</feature>
<reference evidence="3 4" key="1">
    <citation type="submission" date="2018-10" db="EMBL/GenBank/DDBJ databases">
        <title>A high-quality apple genome assembly.</title>
        <authorList>
            <person name="Hu J."/>
        </authorList>
    </citation>
    <scope>NUCLEOTIDE SEQUENCE [LARGE SCALE GENOMIC DNA]</scope>
    <source>
        <strain evidence="4">cv. HFTH1</strain>
        <tissue evidence="3">Young leaf</tissue>
    </source>
</reference>
<dbReference type="InterPro" id="IPR008906">
    <property type="entry name" value="HATC_C_dom"/>
</dbReference>